<dbReference type="GO" id="GO:0005576">
    <property type="term" value="C:extracellular region"/>
    <property type="evidence" value="ECO:0007669"/>
    <property type="project" value="UniProtKB-SubCell"/>
</dbReference>
<dbReference type="EMBL" id="CP034299">
    <property type="protein sequence ID" value="QHH12355.1"/>
    <property type="molecule type" value="Genomic_DNA"/>
</dbReference>
<dbReference type="AlphaFoldDB" id="A0A0L8CKA2"/>
<dbReference type="Proteomes" id="UP000464718">
    <property type="component" value="Chromosome ii"/>
</dbReference>
<dbReference type="InterPro" id="IPR006531">
    <property type="entry name" value="Gp5/Vgr_OB"/>
</dbReference>
<evidence type="ECO:0000313" key="6">
    <source>
        <dbReference type="EMBL" id="HAS6676325.1"/>
    </source>
</evidence>
<dbReference type="NCBIfam" id="TIGR01646">
    <property type="entry name" value="vgr_GE"/>
    <property type="match status" value="1"/>
</dbReference>
<dbReference type="NCBIfam" id="TIGR03361">
    <property type="entry name" value="VI_Rhs_Vgr"/>
    <property type="match status" value="1"/>
</dbReference>
<evidence type="ECO:0000256" key="2">
    <source>
        <dbReference type="ARBA" id="ARBA00005558"/>
    </source>
</evidence>
<dbReference type="Pfam" id="PF05954">
    <property type="entry name" value="Phage_GPD"/>
    <property type="match status" value="1"/>
</dbReference>
<dbReference type="Gene3D" id="2.30.110.50">
    <property type="match status" value="1"/>
</dbReference>
<dbReference type="Gene3D" id="2.40.50.230">
    <property type="entry name" value="Gp5 N-terminal domain"/>
    <property type="match status" value="1"/>
</dbReference>
<dbReference type="RefSeq" id="WP_005488647.1">
    <property type="nucleotide sequence ID" value="NZ_CANUHV010000030.1"/>
</dbReference>
<evidence type="ECO:0000256" key="3">
    <source>
        <dbReference type="ARBA" id="ARBA00022525"/>
    </source>
</evidence>
<comment type="subcellular location">
    <subcellularLocation>
        <location evidence="1">Secreted</location>
    </subcellularLocation>
</comment>
<gene>
    <name evidence="6" type="primary">tssI</name>
    <name evidence="7" type="ORF">EHC69_24055</name>
    <name evidence="6" type="ORF">I7278_05810</name>
</gene>
<comment type="similarity">
    <text evidence="2">Belongs to the VgrG protein family.</text>
</comment>
<feature type="domain" description="Gp5/Type VI secretion system Vgr protein OB-fold" evidence="4">
    <location>
        <begin position="381"/>
        <end position="461"/>
    </location>
</feature>
<dbReference type="EMBL" id="DACQKT010000002">
    <property type="protein sequence ID" value="HAS6676325.1"/>
    <property type="molecule type" value="Genomic_DNA"/>
</dbReference>
<accession>A0A0L8CKA2</accession>
<sequence length="611" mass="67765">MKKASQDNNFIRISSPFGKDALILNSFEYREGISELFSLRAKAYFNDQKNELNEIVGKEVTISVENSSRVSKSPRFFHGIVSAAKLEGQRVMNSHNGENYKNIEIIVEPKVKFAAYRNNCKIFQKKNIKDIISEVLSEHGVAFKFELKNTYPQYSYKVQYEESDLAFVQRLLAEEGLSFCFSHSKSSHVLDIFDDVSFYKPSPEFMVDFDTGSSESSHISAWNETQVLTTKSSQKSGFNMLKPASQPKNVAAGDTALFTVPASEYFEYLGETESDDQYSLRNTHAIESLQQNVYLCSGEASCRTFSVGKCFKFKKHEDKSRVGKEYVLASVTIFASVFNQTGLGGTASQGVRVAFTCVDSKTILRPAVTYPKPQIKGLQTAIVTGNKDGEVYVDKHGRIKVQFHWDRLGKYDVNSSCWIRVAQSVAGNGWGAVFHPRVGQEVIVEFVNGDPDQPIVTGALYNGSQLPPYSLPEKSSQSGFKSRSVQKGNANFNELRFEDKPGEEHIYLHAEKLFQMLVEDCVDIVVENNKVEKVTNDVTQDVGKNAMLKVGENYTSDTGKVLSLNAGKSIEIKVGGASIQMSSSGEINIKGNKISINGSAIALKAGQISLN</sequence>
<name>A0A0L8CKA2_VIBPH</name>
<dbReference type="InterPro" id="IPR050708">
    <property type="entry name" value="T6SS_VgrG/RHS"/>
</dbReference>
<dbReference type="InterPro" id="IPR054030">
    <property type="entry name" value="Gp5_Vgr_C"/>
</dbReference>
<dbReference type="Proteomes" id="UP000856022">
    <property type="component" value="Unassembled WGS sequence"/>
</dbReference>
<reference evidence="6" key="3">
    <citation type="submission" date="2019-12" db="EMBL/GenBank/DDBJ databases">
        <authorList>
            <consortium name="NCBI Pathogen Detection Project"/>
        </authorList>
    </citation>
    <scope>NUCLEOTIDE SEQUENCE</scope>
    <source>
        <strain evidence="6">1930</strain>
    </source>
</reference>
<organism evidence="6">
    <name type="scientific">Vibrio parahaemolyticus</name>
    <dbReference type="NCBI Taxonomy" id="670"/>
    <lineage>
        <taxon>Bacteria</taxon>
        <taxon>Pseudomonadati</taxon>
        <taxon>Pseudomonadota</taxon>
        <taxon>Gammaproteobacteria</taxon>
        <taxon>Vibrionales</taxon>
        <taxon>Vibrionaceae</taxon>
        <taxon>Vibrio</taxon>
    </lineage>
</organism>
<dbReference type="SUPFAM" id="SSF69349">
    <property type="entry name" value="Phage fibre proteins"/>
    <property type="match status" value="1"/>
</dbReference>
<dbReference type="InterPro" id="IPR037026">
    <property type="entry name" value="Vgr_OB-fold_dom_sf"/>
</dbReference>
<dbReference type="SUPFAM" id="SSF69255">
    <property type="entry name" value="gp5 N-terminal domain-like"/>
    <property type="match status" value="1"/>
</dbReference>
<evidence type="ECO:0000313" key="7">
    <source>
        <dbReference type="EMBL" id="QHH12355.1"/>
    </source>
</evidence>
<reference evidence="6" key="1">
    <citation type="journal article" date="2018" name="Genome Biol.">
        <title>SKESA: strategic k-mer extension for scrupulous assemblies.</title>
        <authorList>
            <person name="Souvorov A."/>
            <person name="Agarwala R."/>
            <person name="Lipman D.J."/>
        </authorList>
    </citation>
    <scope>NUCLEOTIDE SEQUENCE</scope>
    <source>
        <strain evidence="6">1930</strain>
    </source>
</reference>
<reference evidence="7 8" key="2">
    <citation type="submission" date="2018-12" db="EMBL/GenBank/DDBJ databases">
        <title>Genomic insights into the evolutionary origins and pathogenicity of five Vibrio parahaemolyticus strains isolated from the shrimp with acute hepatopancreatic necrosis disease (AHPND).</title>
        <authorList>
            <person name="Yang Q."/>
            <person name="Dong X."/>
            <person name="Xie G."/>
            <person name="Fu S."/>
            <person name="Zou P."/>
            <person name="Sun J."/>
            <person name="Wang Y."/>
            <person name="Huang J."/>
        </authorList>
    </citation>
    <scope>NUCLEOTIDE SEQUENCE [LARGE SCALE GENOMIC DNA]</scope>
    <source>
        <strain evidence="7 8">20160303005-1</strain>
    </source>
</reference>
<dbReference type="Gene3D" id="3.55.50.10">
    <property type="entry name" value="Baseplate protein-like domains"/>
    <property type="match status" value="1"/>
</dbReference>
<dbReference type="PANTHER" id="PTHR32305">
    <property type="match status" value="1"/>
</dbReference>
<dbReference type="Pfam" id="PF04717">
    <property type="entry name" value="Phage_base_V"/>
    <property type="match status" value="1"/>
</dbReference>
<evidence type="ECO:0000259" key="5">
    <source>
        <dbReference type="Pfam" id="PF22178"/>
    </source>
</evidence>
<evidence type="ECO:0000259" key="4">
    <source>
        <dbReference type="Pfam" id="PF04717"/>
    </source>
</evidence>
<evidence type="ECO:0000256" key="1">
    <source>
        <dbReference type="ARBA" id="ARBA00004613"/>
    </source>
</evidence>
<dbReference type="Pfam" id="PF22178">
    <property type="entry name" value="Gp5_trimer_C"/>
    <property type="match status" value="1"/>
</dbReference>
<keyword evidence="3" id="KW-0964">Secreted</keyword>
<protein>
    <submittedName>
        <fullName evidence="6">Type VI secretion system tip protein VgrG</fullName>
    </submittedName>
</protein>
<dbReference type="InterPro" id="IPR017847">
    <property type="entry name" value="T6SS_RhsGE_Vgr_subset"/>
</dbReference>
<dbReference type="SUPFAM" id="SSF69279">
    <property type="entry name" value="Phage tail proteins"/>
    <property type="match status" value="2"/>
</dbReference>
<dbReference type="PANTHER" id="PTHR32305:SF15">
    <property type="entry name" value="PROTEIN RHSA-RELATED"/>
    <property type="match status" value="1"/>
</dbReference>
<evidence type="ECO:0000313" key="8">
    <source>
        <dbReference type="Proteomes" id="UP000464718"/>
    </source>
</evidence>
<dbReference type="Gene3D" id="4.10.220.110">
    <property type="match status" value="1"/>
</dbReference>
<proteinExistence type="inferred from homology"/>
<dbReference type="InterPro" id="IPR006533">
    <property type="entry name" value="T6SS_Vgr_RhsGE"/>
</dbReference>
<feature type="domain" description="Gp5/Type VI secretion system Vgr C-terminal trimerisation" evidence="5">
    <location>
        <begin position="478"/>
        <end position="578"/>
    </location>
</feature>